<reference evidence="1" key="1">
    <citation type="submission" date="2018-05" db="EMBL/GenBank/DDBJ databases">
        <authorList>
            <person name="Lanie J.A."/>
            <person name="Ng W.-L."/>
            <person name="Kazmierczak K.M."/>
            <person name="Andrzejewski T.M."/>
            <person name="Davidsen T.M."/>
            <person name="Wayne K.J."/>
            <person name="Tettelin H."/>
            <person name="Glass J.I."/>
            <person name="Rusch D."/>
            <person name="Podicherti R."/>
            <person name="Tsui H.-C.T."/>
            <person name="Winkler M.E."/>
        </authorList>
    </citation>
    <scope>NUCLEOTIDE SEQUENCE</scope>
</reference>
<sequence length="27" mass="2963">MAQIFTNADFRAQVAADPGAVVEKWNL</sequence>
<dbReference type="AlphaFoldDB" id="A0A382YGU9"/>
<gene>
    <name evidence="1" type="ORF">METZ01_LOCUS434582</name>
</gene>
<proteinExistence type="predicted"/>
<evidence type="ECO:0000313" key="1">
    <source>
        <dbReference type="EMBL" id="SVD81728.1"/>
    </source>
</evidence>
<name>A0A382YGU9_9ZZZZ</name>
<feature type="non-terminal residue" evidence="1">
    <location>
        <position position="27"/>
    </location>
</feature>
<protein>
    <submittedName>
        <fullName evidence="1">Uncharacterized protein</fullName>
    </submittedName>
</protein>
<accession>A0A382YGU9</accession>
<dbReference type="EMBL" id="UINC01175218">
    <property type="protein sequence ID" value="SVD81728.1"/>
    <property type="molecule type" value="Genomic_DNA"/>
</dbReference>
<organism evidence="1">
    <name type="scientific">marine metagenome</name>
    <dbReference type="NCBI Taxonomy" id="408172"/>
    <lineage>
        <taxon>unclassified sequences</taxon>
        <taxon>metagenomes</taxon>
        <taxon>ecological metagenomes</taxon>
    </lineage>
</organism>